<proteinExistence type="predicted"/>
<feature type="chain" id="PRO_5001781754" description="Lipoprotein" evidence="2">
    <location>
        <begin position="23"/>
        <end position="137"/>
    </location>
</feature>
<protein>
    <recommendedName>
        <fullName evidence="5">Lipoprotein</fullName>
    </recommendedName>
</protein>
<dbReference type="Proteomes" id="UP000028547">
    <property type="component" value="Unassembled WGS sequence"/>
</dbReference>
<evidence type="ECO:0000256" key="2">
    <source>
        <dbReference type="SAM" id="SignalP"/>
    </source>
</evidence>
<accession>A0A084SYE0</accession>
<evidence type="ECO:0000313" key="3">
    <source>
        <dbReference type="EMBL" id="KFA93475.1"/>
    </source>
</evidence>
<evidence type="ECO:0000256" key="1">
    <source>
        <dbReference type="SAM" id="Coils"/>
    </source>
</evidence>
<evidence type="ECO:0008006" key="5">
    <source>
        <dbReference type="Google" id="ProtNLM"/>
    </source>
</evidence>
<sequence length="137" mass="14443">MNMSRWCWLPVLALCAAGCASSRSGARASSGSATERRANELEARNTELRAELERKRAELQQSYQVVAQAEGAAGLNNLGCAGVAPANAQVPGLPQSGAVHARFQLRGQPYSMTATFSAPRKAGAWRVSQGTCRVVGP</sequence>
<feature type="signal peptide" evidence="2">
    <location>
        <begin position="1"/>
        <end position="22"/>
    </location>
</feature>
<organism evidence="3 4">
    <name type="scientific">Archangium violaceum Cb vi76</name>
    <dbReference type="NCBI Taxonomy" id="1406225"/>
    <lineage>
        <taxon>Bacteria</taxon>
        <taxon>Pseudomonadati</taxon>
        <taxon>Myxococcota</taxon>
        <taxon>Myxococcia</taxon>
        <taxon>Myxococcales</taxon>
        <taxon>Cystobacterineae</taxon>
        <taxon>Archangiaceae</taxon>
        <taxon>Archangium</taxon>
    </lineage>
</organism>
<gene>
    <name evidence="3" type="ORF">Q664_09040</name>
</gene>
<keyword evidence="1" id="KW-0175">Coiled coil</keyword>
<name>A0A084SYE0_9BACT</name>
<dbReference type="AlphaFoldDB" id="A0A084SYE0"/>
<feature type="coiled-coil region" evidence="1">
    <location>
        <begin position="31"/>
        <end position="69"/>
    </location>
</feature>
<evidence type="ECO:0000313" key="4">
    <source>
        <dbReference type="Proteomes" id="UP000028547"/>
    </source>
</evidence>
<dbReference type="EMBL" id="JPMI01000052">
    <property type="protein sequence ID" value="KFA93475.1"/>
    <property type="molecule type" value="Genomic_DNA"/>
</dbReference>
<comment type="caution">
    <text evidence="3">The sequence shown here is derived from an EMBL/GenBank/DDBJ whole genome shotgun (WGS) entry which is preliminary data.</text>
</comment>
<keyword evidence="2" id="KW-0732">Signal</keyword>
<reference evidence="3 4" key="1">
    <citation type="submission" date="2014-07" db="EMBL/GenBank/DDBJ databases">
        <title>Draft Genome Sequence of Gephyronic Acid Producer, Cystobacter violaceus Strain Cb vi76.</title>
        <authorList>
            <person name="Stevens D.C."/>
            <person name="Young J."/>
            <person name="Carmichael R."/>
            <person name="Tan J."/>
            <person name="Taylor R.E."/>
        </authorList>
    </citation>
    <scope>NUCLEOTIDE SEQUENCE [LARGE SCALE GENOMIC DNA]</scope>
    <source>
        <strain evidence="3 4">Cb vi76</strain>
    </source>
</reference>